<evidence type="ECO:0000256" key="6">
    <source>
        <dbReference type="SAM" id="SignalP"/>
    </source>
</evidence>
<dbReference type="PANTHER" id="PTHR47245">
    <property type="entry name" value="PEPTIDYLPROLYL ISOMERASE"/>
    <property type="match status" value="1"/>
</dbReference>
<dbReference type="AlphaFoldDB" id="A0A5C8P1M4"/>
<dbReference type="EMBL" id="VDUY01000002">
    <property type="protein sequence ID" value="TXL67113.1"/>
    <property type="molecule type" value="Genomic_DNA"/>
</dbReference>
<dbReference type="InterPro" id="IPR027304">
    <property type="entry name" value="Trigger_fact/SurA_dom_sf"/>
</dbReference>
<evidence type="ECO:0000256" key="1">
    <source>
        <dbReference type="ARBA" id="ARBA00000971"/>
    </source>
</evidence>
<evidence type="ECO:0000256" key="3">
    <source>
        <dbReference type="ARBA" id="ARBA00013194"/>
    </source>
</evidence>
<dbReference type="EC" id="5.2.1.8" evidence="3"/>
<dbReference type="Gene3D" id="1.10.8.1040">
    <property type="match status" value="1"/>
</dbReference>
<gene>
    <name evidence="8" type="ORF">FHP08_05720</name>
</gene>
<evidence type="ECO:0000256" key="4">
    <source>
        <dbReference type="ARBA" id="ARBA00023110"/>
    </source>
</evidence>
<dbReference type="OrthoDB" id="14196at2"/>
<name>A0A5C8P1M4_9BURK</name>
<comment type="catalytic activity">
    <reaction evidence="1">
        <text>[protein]-peptidylproline (omega=180) = [protein]-peptidylproline (omega=0)</text>
        <dbReference type="Rhea" id="RHEA:16237"/>
        <dbReference type="Rhea" id="RHEA-COMP:10747"/>
        <dbReference type="Rhea" id="RHEA-COMP:10748"/>
        <dbReference type="ChEBI" id="CHEBI:83833"/>
        <dbReference type="ChEBI" id="CHEBI:83834"/>
        <dbReference type="EC" id="5.2.1.8"/>
    </reaction>
</comment>
<evidence type="ECO:0000256" key="5">
    <source>
        <dbReference type="PROSITE-ProRule" id="PRU00278"/>
    </source>
</evidence>
<dbReference type="SUPFAM" id="SSF109998">
    <property type="entry name" value="Triger factor/SurA peptide-binding domain-like"/>
    <property type="match status" value="1"/>
</dbReference>
<dbReference type="InterPro" id="IPR050245">
    <property type="entry name" value="PrsA_foldase"/>
</dbReference>
<protein>
    <recommendedName>
        <fullName evidence="3">peptidylprolyl isomerase</fullName>
        <ecNumber evidence="3">5.2.1.8</ecNumber>
    </recommendedName>
</protein>
<dbReference type="InterPro" id="IPR000297">
    <property type="entry name" value="PPIase_PpiC"/>
</dbReference>
<evidence type="ECO:0000313" key="9">
    <source>
        <dbReference type="Proteomes" id="UP000321548"/>
    </source>
</evidence>
<dbReference type="InterPro" id="IPR046357">
    <property type="entry name" value="PPIase_dom_sf"/>
</dbReference>
<comment type="similarity">
    <text evidence="2">Belongs to the PpiC/parvulin rotamase family.</text>
</comment>
<reference evidence="8 9" key="1">
    <citation type="submission" date="2019-06" db="EMBL/GenBank/DDBJ databases">
        <title>Quisquiliibacterium sp. nov., isolated from a maize field.</title>
        <authorList>
            <person name="Lin S.-Y."/>
            <person name="Tsai C.-F."/>
            <person name="Young C.-C."/>
        </authorList>
    </citation>
    <scope>NUCLEOTIDE SEQUENCE [LARGE SCALE GENOMIC DNA]</scope>
    <source>
        <strain evidence="8 9">CC-CFT501</strain>
    </source>
</reference>
<proteinExistence type="inferred from homology"/>
<dbReference type="Gene3D" id="3.10.50.40">
    <property type="match status" value="1"/>
</dbReference>
<feature type="chain" id="PRO_5022737850" description="peptidylprolyl isomerase" evidence="6">
    <location>
        <begin position="30"/>
        <end position="265"/>
    </location>
</feature>
<dbReference type="PANTHER" id="PTHR47245:SF2">
    <property type="entry name" value="PEPTIDYL-PROLYL CIS-TRANS ISOMERASE HP_0175-RELATED"/>
    <property type="match status" value="1"/>
</dbReference>
<dbReference type="Proteomes" id="UP000321548">
    <property type="component" value="Unassembled WGS sequence"/>
</dbReference>
<organism evidence="8 9">
    <name type="scientific">Zeimonas arvi</name>
    <dbReference type="NCBI Taxonomy" id="2498847"/>
    <lineage>
        <taxon>Bacteria</taxon>
        <taxon>Pseudomonadati</taxon>
        <taxon>Pseudomonadota</taxon>
        <taxon>Betaproteobacteria</taxon>
        <taxon>Burkholderiales</taxon>
        <taxon>Burkholderiaceae</taxon>
        <taxon>Zeimonas</taxon>
    </lineage>
</organism>
<dbReference type="PROSITE" id="PS50198">
    <property type="entry name" value="PPIC_PPIASE_2"/>
    <property type="match status" value="1"/>
</dbReference>
<accession>A0A5C8P1M4</accession>
<sequence>MTMPSTPLSLRLAKLAAMALLPVASAALAQNAAVVNNKPIPTKKVDEFVAALVAQGRPDTPELRAAVREELIARELFAQEAEKKGLLRNPEVQSQLDAVRQDILIRALIRDHLKAKPITDAEITAEYEKVKKESAEKEYRARHVLVETEDEAKQIIADLKKGTAFEELAKKSKDTGSAAQGGDLDWNTRDTFVKEFSDAMVALEKGKFTEAPVKSQFGWHVIRLDDVRDAAAPPIEQVKPQIRQQLERERVQNLQKDLRAKAKVQ</sequence>
<keyword evidence="9" id="KW-1185">Reference proteome</keyword>
<comment type="caution">
    <text evidence="8">The sequence shown here is derived from an EMBL/GenBank/DDBJ whole genome shotgun (WGS) entry which is preliminary data.</text>
</comment>
<dbReference type="RefSeq" id="WP_147703362.1">
    <property type="nucleotide sequence ID" value="NZ_VDUY01000002.1"/>
</dbReference>
<feature type="domain" description="PpiC" evidence="7">
    <location>
        <begin position="136"/>
        <end position="226"/>
    </location>
</feature>
<keyword evidence="4 5" id="KW-0697">Rotamase</keyword>
<keyword evidence="5 8" id="KW-0413">Isomerase</keyword>
<dbReference type="SUPFAM" id="SSF54534">
    <property type="entry name" value="FKBP-like"/>
    <property type="match status" value="1"/>
</dbReference>
<dbReference type="Pfam" id="PF13145">
    <property type="entry name" value="Rotamase_2"/>
    <property type="match status" value="1"/>
</dbReference>
<keyword evidence="6" id="KW-0732">Signal</keyword>
<evidence type="ECO:0000313" key="8">
    <source>
        <dbReference type="EMBL" id="TXL67113.1"/>
    </source>
</evidence>
<evidence type="ECO:0000259" key="7">
    <source>
        <dbReference type="PROSITE" id="PS50198"/>
    </source>
</evidence>
<feature type="signal peptide" evidence="6">
    <location>
        <begin position="1"/>
        <end position="29"/>
    </location>
</feature>
<dbReference type="GO" id="GO:0003755">
    <property type="term" value="F:peptidyl-prolyl cis-trans isomerase activity"/>
    <property type="evidence" value="ECO:0007669"/>
    <property type="project" value="UniProtKB-KW"/>
</dbReference>
<evidence type="ECO:0000256" key="2">
    <source>
        <dbReference type="ARBA" id="ARBA00007656"/>
    </source>
</evidence>